<dbReference type="Proteomes" id="UP001341297">
    <property type="component" value="Unassembled WGS sequence"/>
</dbReference>
<dbReference type="InterPro" id="IPR035406">
    <property type="entry name" value="DUF5412"/>
</dbReference>
<keyword evidence="3" id="KW-1185">Reference proteome</keyword>
<reference evidence="2 3" key="1">
    <citation type="submission" date="2023-03" db="EMBL/GenBank/DDBJ databases">
        <title>Agriculturally important microbes genome sequencing.</title>
        <authorList>
            <person name="Dunlap C."/>
        </authorList>
    </citation>
    <scope>NUCLEOTIDE SEQUENCE [LARGE SCALE GENOMIC DNA]</scope>
    <source>
        <strain evidence="2 3">CBP-3203</strain>
    </source>
</reference>
<gene>
    <name evidence="2" type="ORF">P8828_13825</name>
</gene>
<keyword evidence="1" id="KW-1133">Transmembrane helix</keyword>
<comment type="caution">
    <text evidence="2">The sequence shown here is derived from an EMBL/GenBank/DDBJ whole genome shotgun (WGS) entry which is preliminary data.</text>
</comment>
<evidence type="ECO:0000313" key="3">
    <source>
        <dbReference type="Proteomes" id="UP001341297"/>
    </source>
</evidence>
<accession>A0ABU6H5H9</accession>
<name>A0ABU6H5H9_9BACI</name>
<evidence type="ECO:0000313" key="2">
    <source>
        <dbReference type="EMBL" id="MEC0485899.1"/>
    </source>
</evidence>
<protein>
    <submittedName>
        <fullName evidence="2">DUF5412 family protein</fullName>
    </submittedName>
</protein>
<dbReference type="RefSeq" id="WP_096891888.1">
    <property type="nucleotide sequence ID" value="NZ_CP023481.1"/>
</dbReference>
<dbReference type="EMBL" id="JARRTL010000011">
    <property type="protein sequence ID" value="MEC0485899.1"/>
    <property type="molecule type" value="Genomic_DNA"/>
</dbReference>
<dbReference type="Pfam" id="PF17428">
    <property type="entry name" value="DUF5412"/>
    <property type="match status" value="1"/>
</dbReference>
<evidence type="ECO:0000256" key="1">
    <source>
        <dbReference type="SAM" id="Phobius"/>
    </source>
</evidence>
<keyword evidence="1" id="KW-0812">Transmembrane</keyword>
<keyword evidence="1" id="KW-0472">Membrane</keyword>
<proteinExistence type="predicted"/>
<organism evidence="2 3">
    <name type="scientific">Bacillus glycinifermentans</name>
    <dbReference type="NCBI Taxonomy" id="1664069"/>
    <lineage>
        <taxon>Bacteria</taxon>
        <taxon>Bacillati</taxon>
        <taxon>Bacillota</taxon>
        <taxon>Bacilli</taxon>
        <taxon>Bacillales</taxon>
        <taxon>Bacillaceae</taxon>
        <taxon>Bacillus</taxon>
    </lineage>
</organism>
<sequence length="139" mass="16030">MIHLQRFVNKASEELKKKPLRNMLFTLFTFILALGIPTAYVVYTQFYSMNHLPEGVQIISLASPNKKYSISIYKVEKNGAAANVSIRGELTKVSTGNRKNIYWGSKEDNADVEWKDSNHVSINDKVLDIRSDTYDWRRE</sequence>
<feature type="transmembrane region" description="Helical" evidence="1">
    <location>
        <begin position="20"/>
        <end position="43"/>
    </location>
</feature>